<comment type="caution">
    <text evidence="2">The sequence shown here is derived from an EMBL/GenBank/DDBJ whole genome shotgun (WGS) entry which is preliminary data.</text>
</comment>
<protein>
    <submittedName>
        <fullName evidence="2">Anti-sigma regulatory factor, serine/threonine protein kinase</fullName>
    </submittedName>
</protein>
<evidence type="ECO:0000259" key="1">
    <source>
        <dbReference type="Pfam" id="PF13581"/>
    </source>
</evidence>
<name>A0AAV3X5K4_9CYAN</name>
<dbReference type="SUPFAM" id="SSF55874">
    <property type="entry name" value="ATPase domain of HSP90 chaperone/DNA topoisomerase II/histidine kinase"/>
    <property type="match status" value="1"/>
</dbReference>
<dbReference type="RefSeq" id="WP_226574674.1">
    <property type="nucleotide sequence ID" value="NZ_BLAY01000005.1"/>
</dbReference>
<dbReference type="EMBL" id="BLAY01000005">
    <property type="protein sequence ID" value="GET35876.1"/>
    <property type="molecule type" value="Genomic_DNA"/>
</dbReference>
<reference evidence="2" key="1">
    <citation type="submission" date="2019-10" db="EMBL/GenBank/DDBJ databases">
        <title>Draft genome sequece of Microseira wollei NIES-4236.</title>
        <authorList>
            <person name="Yamaguchi H."/>
            <person name="Suzuki S."/>
            <person name="Kawachi M."/>
        </authorList>
    </citation>
    <scope>NUCLEOTIDE SEQUENCE</scope>
    <source>
        <strain evidence="2">NIES-4236</strain>
    </source>
</reference>
<dbReference type="CDD" id="cd16936">
    <property type="entry name" value="HATPase_RsbW-like"/>
    <property type="match status" value="1"/>
</dbReference>
<keyword evidence="2" id="KW-0723">Serine/threonine-protein kinase</keyword>
<gene>
    <name evidence="2" type="ORF">MiSe_06240</name>
</gene>
<keyword evidence="2" id="KW-0418">Kinase</keyword>
<dbReference type="Gene3D" id="3.30.565.10">
    <property type="entry name" value="Histidine kinase-like ATPase, C-terminal domain"/>
    <property type="match status" value="1"/>
</dbReference>
<organism evidence="2 3">
    <name type="scientific">Microseira wollei NIES-4236</name>
    <dbReference type="NCBI Taxonomy" id="2530354"/>
    <lineage>
        <taxon>Bacteria</taxon>
        <taxon>Bacillati</taxon>
        <taxon>Cyanobacteriota</taxon>
        <taxon>Cyanophyceae</taxon>
        <taxon>Oscillatoriophycideae</taxon>
        <taxon>Aerosakkonematales</taxon>
        <taxon>Aerosakkonemataceae</taxon>
        <taxon>Microseira</taxon>
    </lineage>
</organism>
<dbReference type="AlphaFoldDB" id="A0AAV3X5K4"/>
<evidence type="ECO:0000313" key="2">
    <source>
        <dbReference type="EMBL" id="GET35876.1"/>
    </source>
</evidence>
<proteinExistence type="predicted"/>
<accession>A0AAV3X5K4</accession>
<dbReference type="InterPro" id="IPR003594">
    <property type="entry name" value="HATPase_dom"/>
</dbReference>
<evidence type="ECO:0000313" key="3">
    <source>
        <dbReference type="Proteomes" id="UP001050975"/>
    </source>
</evidence>
<keyword evidence="3" id="KW-1185">Reference proteome</keyword>
<dbReference type="GO" id="GO:0004674">
    <property type="term" value="F:protein serine/threonine kinase activity"/>
    <property type="evidence" value="ECO:0007669"/>
    <property type="project" value="UniProtKB-KW"/>
</dbReference>
<dbReference type="InterPro" id="IPR036890">
    <property type="entry name" value="HATPase_C_sf"/>
</dbReference>
<keyword evidence="2" id="KW-0808">Transferase</keyword>
<sequence>MQSLILSASFDSLDTLSEYVLAVASNAKLDKKATYRLRLAVDEIATNIISYGYEAVGKQGDIHLNVDIDDNAVTICLEDTGIPYDPIEQGTPDDLDKPLSTRKIGGLGVYLAIQGVDRFIYERVGDRNRNILVVYRHLAE</sequence>
<dbReference type="Pfam" id="PF13581">
    <property type="entry name" value="HATPase_c_2"/>
    <property type="match status" value="1"/>
</dbReference>
<feature type="domain" description="Histidine kinase/HSP90-like ATPase" evidence="1">
    <location>
        <begin position="7"/>
        <end position="128"/>
    </location>
</feature>
<dbReference type="Proteomes" id="UP001050975">
    <property type="component" value="Unassembled WGS sequence"/>
</dbReference>